<dbReference type="GO" id="GO:0003735">
    <property type="term" value="F:structural constituent of ribosome"/>
    <property type="evidence" value="ECO:0007669"/>
    <property type="project" value="TreeGrafter"/>
</dbReference>
<dbReference type="GO" id="GO:0002181">
    <property type="term" value="P:cytoplasmic translation"/>
    <property type="evidence" value="ECO:0007669"/>
    <property type="project" value="TreeGrafter"/>
</dbReference>
<evidence type="ECO:0000256" key="3">
    <source>
        <dbReference type="ARBA" id="ARBA00023274"/>
    </source>
</evidence>
<dbReference type="AlphaFoldDB" id="J9DMJ5"/>
<name>J9DMJ5_EDHAE</name>
<dbReference type="InterPro" id="IPR040637">
    <property type="entry name" value="Ribosomal_uL10-like_insert"/>
</dbReference>
<reference evidence="8" key="2">
    <citation type="submission" date="2015-07" db="EMBL/GenBank/DDBJ databases">
        <title>Contrasting host-pathogen interactions and genome evolution in two generalist and specialist microsporidian pathogens of mosquitoes.</title>
        <authorList>
            <consortium name="The Broad Institute Genomics Platform"/>
            <consortium name="The Broad Institute Genome Sequencing Center for Infectious Disease"/>
            <person name="Cuomo C.A."/>
            <person name="Sanscrainte N.D."/>
            <person name="Goldberg J.M."/>
            <person name="Heiman D."/>
            <person name="Young S."/>
            <person name="Zeng Q."/>
            <person name="Becnel J.J."/>
            <person name="Birren B.W."/>
        </authorList>
    </citation>
    <scope>NUCLEOTIDE SEQUENCE [LARGE SCALE GENOMIC DNA]</scope>
    <source>
        <strain evidence="8">USNM 41457</strain>
    </source>
</reference>
<dbReference type="HOGENOM" id="CLU_053173_1_0_1"/>
<dbReference type="FunCoup" id="J9DMJ5">
    <property type="interactions" value="212"/>
</dbReference>
<accession>J9DMJ5</accession>
<dbReference type="GO" id="GO:0070180">
    <property type="term" value="F:large ribosomal subunit rRNA binding"/>
    <property type="evidence" value="ECO:0007669"/>
    <property type="project" value="TreeGrafter"/>
</dbReference>
<dbReference type="EMBL" id="AFBI03000065">
    <property type="protein sequence ID" value="EJW02557.1"/>
    <property type="molecule type" value="Genomic_DNA"/>
</dbReference>
<evidence type="ECO:0000313" key="8">
    <source>
        <dbReference type="Proteomes" id="UP000003163"/>
    </source>
</evidence>
<dbReference type="OrthoDB" id="10259902at2759"/>
<evidence type="ECO:0000256" key="2">
    <source>
        <dbReference type="ARBA" id="ARBA00022980"/>
    </source>
</evidence>
<proteinExistence type="inferred from homology"/>
<evidence type="ECO:0000256" key="1">
    <source>
        <dbReference type="ARBA" id="ARBA00008889"/>
    </source>
</evidence>
<keyword evidence="3" id="KW-0687">Ribonucleoprotein</keyword>
<dbReference type="GO" id="GO:0022625">
    <property type="term" value="C:cytosolic large ribosomal subunit"/>
    <property type="evidence" value="ECO:0007669"/>
    <property type="project" value="TreeGrafter"/>
</dbReference>
<dbReference type="Pfam" id="PF00466">
    <property type="entry name" value="Ribosomal_L10"/>
    <property type="match status" value="1"/>
</dbReference>
<dbReference type="PANTHER" id="PTHR45699">
    <property type="entry name" value="60S ACIDIC RIBOSOMAL PROTEIN P0"/>
    <property type="match status" value="1"/>
</dbReference>
<dbReference type="GO" id="GO:0000027">
    <property type="term" value="P:ribosomal large subunit assembly"/>
    <property type="evidence" value="ECO:0007669"/>
    <property type="project" value="TreeGrafter"/>
</dbReference>
<evidence type="ECO:0000256" key="5">
    <source>
        <dbReference type="ARBA" id="ARBA00035444"/>
    </source>
</evidence>
<dbReference type="InterPro" id="IPR050323">
    <property type="entry name" value="Ribosomal_protein_uL10"/>
</dbReference>
<evidence type="ECO:0000256" key="4">
    <source>
        <dbReference type="ARBA" id="ARBA00035202"/>
    </source>
</evidence>
<dbReference type="InterPro" id="IPR043141">
    <property type="entry name" value="Ribosomal_uL10-like_sf"/>
</dbReference>
<keyword evidence="8" id="KW-1185">Reference proteome</keyword>
<dbReference type="STRING" id="1003232.J9DMJ5"/>
<protein>
    <recommendedName>
        <fullName evidence="4">Large ribosomal subunit protein uL10</fullName>
    </recommendedName>
    <alternativeName>
        <fullName evidence="5">60S acidic ribosomal protein P0</fullName>
    </alternativeName>
</protein>
<reference evidence="7 8" key="1">
    <citation type="submission" date="2011-08" db="EMBL/GenBank/DDBJ databases">
        <authorList>
            <person name="Liu Z.J."/>
            <person name="Shi F.L."/>
            <person name="Lu J.Q."/>
            <person name="Li M."/>
            <person name="Wang Z.L."/>
        </authorList>
    </citation>
    <scope>NUCLEOTIDE SEQUENCE [LARGE SCALE GENOMIC DNA]</scope>
    <source>
        <strain evidence="7 8">USNM 41457</strain>
    </source>
</reference>
<evidence type="ECO:0000313" key="7">
    <source>
        <dbReference type="EMBL" id="EJW02557.1"/>
    </source>
</evidence>
<dbReference type="OMA" id="DMNPFKL"/>
<dbReference type="Gene3D" id="3.30.70.1730">
    <property type="match status" value="1"/>
</dbReference>
<dbReference type="Proteomes" id="UP000003163">
    <property type="component" value="Unassembled WGS sequence"/>
</dbReference>
<dbReference type="Pfam" id="PF17777">
    <property type="entry name" value="RL10P_insert"/>
    <property type="match status" value="1"/>
</dbReference>
<dbReference type="FunFam" id="3.90.105.20:FF:000001">
    <property type="entry name" value="60S acidic ribosomal protein P0"/>
    <property type="match status" value="1"/>
</dbReference>
<comment type="caution">
    <text evidence="7">The sequence shown here is derived from an EMBL/GenBank/DDBJ whole genome shotgun (WGS) entry which is preliminary data.</text>
</comment>
<sequence>MANLTKKERKESTYQAALKLFQTYDKFILVGMDNVTAFQLQEMKKEWRKDTEILLGKNTVIKKALLEIYEKTKKKVFKDLHDMLTSNLAFVFTKNDPKVLKEIMTKNSRDTFAAIGQISQKDVWLKKHITSMGPEKTKFFQALDIFTKITKGKVEIMSDVLVLKEGTKVTPSQANLLSIMGVKAFVFFMKIVNLIEDGHIYEPWVIDIEEDTIKDVTKKAIESVGAVCMATGFSSKLTVPFEMANAYRNVLSVCLAADFRIAQTEALTN</sequence>
<dbReference type="VEuPathDB" id="MicrosporidiaDB:EDEG_03035"/>
<keyword evidence="2" id="KW-0689">Ribosomal protein</keyword>
<gene>
    <name evidence="7" type="ORF">EDEG_03035</name>
</gene>
<dbReference type="Gene3D" id="3.90.105.20">
    <property type="match status" value="1"/>
</dbReference>
<comment type="similarity">
    <text evidence="1">Belongs to the universal ribosomal protein uL10 family.</text>
</comment>
<dbReference type="InParanoid" id="J9DMJ5"/>
<dbReference type="InterPro" id="IPR001790">
    <property type="entry name" value="Ribosomal_uL10"/>
</dbReference>
<organism evidence="7 8">
    <name type="scientific">Edhazardia aedis (strain USNM 41457)</name>
    <name type="common">Microsporidian parasite</name>
    <dbReference type="NCBI Taxonomy" id="1003232"/>
    <lineage>
        <taxon>Eukaryota</taxon>
        <taxon>Fungi</taxon>
        <taxon>Fungi incertae sedis</taxon>
        <taxon>Microsporidia</taxon>
        <taxon>Edhazardia</taxon>
    </lineage>
</organism>
<evidence type="ECO:0000259" key="6">
    <source>
        <dbReference type="Pfam" id="PF17777"/>
    </source>
</evidence>
<dbReference type="InterPro" id="IPR043164">
    <property type="entry name" value="Ribosomal_uL10-like_insert_sf"/>
</dbReference>
<feature type="domain" description="Large ribosomal subunit protein uL10-like insertion" evidence="6">
    <location>
        <begin position="115"/>
        <end position="182"/>
    </location>
</feature>
<dbReference type="PANTHER" id="PTHR45699:SF3">
    <property type="entry name" value="LARGE RIBOSOMAL SUBUNIT PROTEIN UL10"/>
    <property type="match status" value="1"/>
</dbReference>
<dbReference type="SUPFAM" id="SSF160369">
    <property type="entry name" value="Ribosomal protein L10-like"/>
    <property type="match status" value="1"/>
</dbReference>